<comment type="caution">
    <text evidence="2">The sequence shown here is derived from an EMBL/GenBank/DDBJ whole genome shotgun (WGS) entry which is preliminary data.</text>
</comment>
<evidence type="ECO:0000256" key="1">
    <source>
        <dbReference type="SAM" id="MobiDB-lite"/>
    </source>
</evidence>
<gene>
    <name evidence="2" type="ORF">PMEA_00020421</name>
</gene>
<feature type="non-terminal residue" evidence="2">
    <location>
        <position position="1"/>
    </location>
</feature>
<feature type="non-terminal residue" evidence="2">
    <location>
        <position position="47"/>
    </location>
</feature>
<dbReference type="EMBL" id="CALNXJ010000037">
    <property type="protein sequence ID" value="CAH3143073.1"/>
    <property type="molecule type" value="Genomic_DNA"/>
</dbReference>
<feature type="region of interest" description="Disordered" evidence="1">
    <location>
        <begin position="1"/>
        <end position="24"/>
    </location>
</feature>
<dbReference type="Proteomes" id="UP001159428">
    <property type="component" value="Unassembled WGS sequence"/>
</dbReference>
<dbReference type="AlphaFoldDB" id="A0AAU9XDR9"/>
<evidence type="ECO:0000313" key="2">
    <source>
        <dbReference type="EMBL" id="CAH3143073.1"/>
    </source>
</evidence>
<name>A0AAU9XDR9_9CNID</name>
<protein>
    <submittedName>
        <fullName evidence="2">Uncharacterized protein</fullName>
    </submittedName>
</protein>
<evidence type="ECO:0000313" key="3">
    <source>
        <dbReference type="Proteomes" id="UP001159428"/>
    </source>
</evidence>
<proteinExistence type="predicted"/>
<organism evidence="2 3">
    <name type="scientific">Pocillopora meandrina</name>
    <dbReference type="NCBI Taxonomy" id="46732"/>
    <lineage>
        <taxon>Eukaryota</taxon>
        <taxon>Metazoa</taxon>
        <taxon>Cnidaria</taxon>
        <taxon>Anthozoa</taxon>
        <taxon>Hexacorallia</taxon>
        <taxon>Scleractinia</taxon>
        <taxon>Astrocoeniina</taxon>
        <taxon>Pocilloporidae</taxon>
        <taxon>Pocillopora</taxon>
    </lineage>
</organism>
<sequence>FLRNCQKPVTTNTTPDEREPATGSAVIPTFRTLGHIFAKPKEPVTKE</sequence>
<reference evidence="2 3" key="1">
    <citation type="submission" date="2022-05" db="EMBL/GenBank/DDBJ databases">
        <authorList>
            <consortium name="Genoscope - CEA"/>
            <person name="William W."/>
        </authorList>
    </citation>
    <scope>NUCLEOTIDE SEQUENCE [LARGE SCALE GENOMIC DNA]</scope>
</reference>
<accession>A0AAU9XDR9</accession>
<keyword evidence="3" id="KW-1185">Reference proteome</keyword>